<organism evidence="2 3">
    <name type="scientific">Kribbella jiaozuonensis</name>
    <dbReference type="NCBI Taxonomy" id="2575441"/>
    <lineage>
        <taxon>Bacteria</taxon>
        <taxon>Bacillati</taxon>
        <taxon>Actinomycetota</taxon>
        <taxon>Actinomycetes</taxon>
        <taxon>Propionibacteriales</taxon>
        <taxon>Kribbellaceae</taxon>
        <taxon>Kribbella</taxon>
    </lineage>
</organism>
<gene>
    <name evidence="2" type="ORF">FDA38_21000</name>
</gene>
<keyword evidence="1" id="KW-0812">Transmembrane</keyword>
<reference evidence="2 3" key="1">
    <citation type="submission" date="2019-04" db="EMBL/GenBank/DDBJ databases">
        <title>Kribbella sp. NEAU-THZ 27 nov., a novel actinomycete isolated from soil.</title>
        <authorList>
            <person name="Duan L."/>
        </authorList>
    </citation>
    <scope>NUCLEOTIDE SEQUENCE [LARGE SCALE GENOMIC DNA]</scope>
    <source>
        <strain evidence="3">NEAU-THZ27</strain>
    </source>
</reference>
<evidence type="ECO:0000313" key="3">
    <source>
        <dbReference type="Proteomes" id="UP000305836"/>
    </source>
</evidence>
<dbReference type="RefSeq" id="WP_137255808.1">
    <property type="nucleotide sequence ID" value="NZ_JBHSPQ010000002.1"/>
</dbReference>
<dbReference type="EMBL" id="SZPZ01000003">
    <property type="protein sequence ID" value="TKK77637.1"/>
    <property type="molecule type" value="Genomic_DNA"/>
</dbReference>
<accession>A0A4U3LT31</accession>
<feature type="transmembrane region" description="Helical" evidence="1">
    <location>
        <begin position="6"/>
        <end position="26"/>
    </location>
</feature>
<evidence type="ECO:0000313" key="2">
    <source>
        <dbReference type="EMBL" id="TKK77637.1"/>
    </source>
</evidence>
<evidence type="ECO:0000256" key="1">
    <source>
        <dbReference type="SAM" id="Phobius"/>
    </source>
</evidence>
<feature type="transmembrane region" description="Helical" evidence="1">
    <location>
        <begin position="38"/>
        <end position="62"/>
    </location>
</feature>
<comment type="caution">
    <text evidence="2">The sequence shown here is derived from an EMBL/GenBank/DDBJ whole genome shotgun (WGS) entry which is preliminary data.</text>
</comment>
<sequence length="165" mass="18017">MKTLNLIALASLFTSLVMFVSVLRLHGHAWKQAGKRKWLWALLPVVAYLVLLSIPLALWYYIRVRPPVARADADCIAARMANRRTRAANRPQVGGLQAQQSTSASNWMTAGPTKQPCSACSNGKQMCWSCNGRGSYQDYDGSYKNCGQCSGGYTPCSSCGGSGYR</sequence>
<keyword evidence="1" id="KW-0472">Membrane</keyword>
<keyword evidence="3" id="KW-1185">Reference proteome</keyword>
<name>A0A4U3LT31_9ACTN</name>
<dbReference type="AlphaFoldDB" id="A0A4U3LT31"/>
<proteinExistence type="predicted"/>
<protein>
    <submittedName>
        <fullName evidence="2">Uncharacterized protein</fullName>
    </submittedName>
</protein>
<dbReference type="Proteomes" id="UP000305836">
    <property type="component" value="Unassembled WGS sequence"/>
</dbReference>
<keyword evidence="1" id="KW-1133">Transmembrane helix</keyword>